<proteinExistence type="predicted"/>
<evidence type="ECO:0000259" key="1">
    <source>
        <dbReference type="Pfam" id="PF00501"/>
    </source>
</evidence>
<organism evidence="2 3">
    <name type="scientific">Cereibacter sphaeroides</name>
    <name type="common">Rhodobacter sphaeroides</name>
    <dbReference type="NCBI Taxonomy" id="1063"/>
    <lineage>
        <taxon>Bacteria</taxon>
        <taxon>Pseudomonadati</taxon>
        <taxon>Pseudomonadota</taxon>
        <taxon>Alphaproteobacteria</taxon>
        <taxon>Rhodobacterales</taxon>
        <taxon>Paracoccaceae</taxon>
        <taxon>Cereibacter</taxon>
    </lineage>
</organism>
<gene>
    <name evidence="2" type="ORF">DI533_17455</name>
</gene>
<reference evidence="2 3" key="1">
    <citation type="submission" date="2017-08" db="EMBL/GenBank/DDBJ databases">
        <title>Infants hospitalized years apart are colonized by the same room-sourced microbial strains.</title>
        <authorList>
            <person name="Brooks B."/>
            <person name="Olm M.R."/>
            <person name="Firek B.A."/>
            <person name="Baker R."/>
            <person name="Thomas B.C."/>
            <person name="Morowitz M.J."/>
            <person name="Banfield J.F."/>
        </authorList>
    </citation>
    <scope>NUCLEOTIDE SEQUENCE [LARGE SCALE GENOMIC DNA]</scope>
    <source>
        <strain evidence="2">S2_003_000_R2_11</strain>
    </source>
</reference>
<sequence>MSPSGYLSQSLPCWRCDNAQSDAPAYALYTSGSTGTPKGVIVSHHAMLRLVCGQLADTNWVETNLYP</sequence>
<dbReference type="PRINTS" id="PR00154">
    <property type="entry name" value="AMPBINDING"/>
</dbReference>
<protein>
    <recommendedName>
        <fullName evidence="1">AMP-dependent synthetase/ligase domain-containing protein</fullName>
    </recommendedName>
</protein>
<dbReference type="GO" id="GO:0031177">
    <property type="term" value="F:phosphopantetheine binding"/>
    <property type="evidence" value="ECO:0007669"/>
    <property type="project" value="TreeGrafter"/>
</dbReference>
<dbReference type="GO" id="GO:0005737">
    <property type="term" value="C:cytoplasm"/>
    <property type="evidence" value="ECO:0007669"/>
    <property type="project" value="TreeGrafter"/>
</dbReference>
<dbReference type="GO" id="GO:0044550">
    <property type="term" value="P:secondary metabolite biosynthetic process"/>
    <property type="evidence" value="ECO:0007669"/>
    <property type="project" value="TreeGrafter"/>
</dbReference>
<accession>A0A2W5S6Y9</accession>
<name>A0A2W5S6Y9_CERSP</name>
<dbReference type="PANTHER" id="PTHR45527">
    <property type="entry name" value="NONRIBOSOMAL PEPTIDE SYNTHETASE"/>
    <property type="match status" value="1"/>
</dbReference>
<dbReference type="InterPro" id="IPR000873">
    <property type="entry name" value="AMP-dep_synth/lig_dom"/>
</dbReference>
<comment type="caution">
    <text evidence="2">The sequence shown here is derived from an EMBL/GenBank/DDBJ whole genome shotgun (WGS) entry which is preliminary data.</text>
</comment>
<dbReference type="Proteomes" id="UP000248975">
    <property type="component" value="Unassembled WGS sequence"/>
</dbReference>
<dbReference type="PANTHER" id="PTHR45527:SF1">
    <property type="entry name" value="FATTY ACID SYNTHASE"/>
    <property type="match status" value="1"/>
</dbReference>
<dbReference type="Pfam" id="PF00501">
    <property type="entry name" value="AMP-binding"/>
    <property type="match status" value="1"/>
</dbReference>
<dbReference type="InterPro" id="IPR020459">
    <property type="entry name" value="AMP-binding"/>
</dbReference>
<dbReference type="GO" id="GO:0043041">
    <property type="term" value="P:amino acid activation for nonribosomal peptide biosynthetic process"/>
    <property type="evidence" value="ECO:0007669"/>
    <property type="project" value="TreeGrafter"/>
</dbReference>
<dbReference type="AlphaFoldDB" id="A0A2W5S6Y9"/>
<dbReference type="EMBL" id="QFQS01000005">
    <property type="protein sequence ID" value="PZQ95834.1"/>
    <property type="molecule type" value="Genomic_DNA"/>
</dbReference>
<dbReference type="Gene3D" id="3.40.50.980">
    <property type="match status" value="1"/>
</dbReference>
<evidence type="ECO:0000313" key="2">
    <source>
        <dbReference type="EMBL" id="PZQ95834.1"/>
    </source>
</evidence>
<dbReference type="SUPFAM" id="SSF56801">
    <property type="entry name" value="Acetyl-CoA synthetase-like"/>
    <property type="match status" value="1"/>
</dbReference>
<evidence type="ECO:0000313" key="3">
    <source>
        <dbReference type="Proteomes" id="UP000248975"/>
    </source>
</evidence>
<feature type="domain" description="AMP-dependent synthetase/ligase" evidence="1">
    <location>
        <begin position="18"/>
        <end position="56"/>
    </location>
</feature>